<dbReference type="InterPro" id="IPR000515">
    <property type="entry name" value="MetI-like"/>
</dbReference>
<feature type="non-terminal residue" evidence="7">
    <location>
        <position position="143"/>
    </location>
</feature>
<keyword evidence="3 5" id="KW-1133">Transmembrane helix</keyword>
<dbReference type="PANTHER" id="PTHR43632">
    <property type="entry name" value="PERMEASE COMPONENT OF TUNGSTATE ABC TRANSPORTER"/>
    <property type="match status" value="1"/>
</dbReference>
<comment type="caution">
    <text evidence="7">The sequence shown here is derived from an EMBL/GenBank/DDBJ whole genome shotgun (WGS) entry which is preliminary data.</text>
</comment>
<sequence>MRWTLEQLVEALRLLGSLDRQVLGALALSLTVATLSTVLATASGVPLGIAIGLGRFRGKRILTTVLHALLALPTVLIGLVLYTALSRRGLLGDWRLLYTPAAIVLGQFVLALPLVTALALAAAEGVDPRVRLTALTLGAGRWR</sequence>
<feature type="transmembrane region" description="Helical" evidence="5">
    <location>
        <begin position="22"/>
        <end position="53"/>
    </location>
</feature>
<dbReference type="InterPro" id="IPR035906">
    <property type="entry name" value="MetI-like_sf"/>
</dbReference>
<dbReference type="GO" id="GO:0055085">
    <property type="term" value="P:transmembrane transport"/>
    <property type="evidence" value="ECO:0007669"/>
    <property type="project" value="InterPro"/>
</dbReference>
<evidence type="ECO:0000256" key="5">
    <source>
        <dbReference type="SAM" id="Phobius"/>
    </source>
</evidence>
<evidence type="ECO:0000259" key="6">
    <source>
        <dbReference type="PROSITE" id="PS50928"/>
    </source>
</evidence>
<dbReference type="SUPFAM" id="SSF161098">
    <property type="entry name" value="MetI-like"/>
    <property type="match status" value="1"/>
</dbReference>
<feature type="transmembrane region" description="Helical" evidence="5">
    <location>
        <begin position="97"/>
        <end position="123"/>
    </location>
</feature>
<comment type="subcellular location">
    <subcellularLocation>
        <location evidence="1">Membrane</location>
        <topology evidence="1">Multi-pass membrane protein</topology>
    </subcellularLocation>
</comment>
<dbReference type="Pfam" id="PF00528">
    <property type="entry name" value="BPD_transp_1"/>
    <property type="match status" value="1"/>
</dbReference>
<keyword evidence="4 5" id="KW-0472">Membrane</keyword>
<organism evidence="7">
    <name type="scientific">marine sediment metagenome</name>
    <dbReference type="NCBI Taxonomy" id="412755"/>
    <lineage>
        <taxon>unclassified sequences</taxon>
        <taxon>metagenomes</taxon>
        <taxon>ecological metagenomes</taxon>
    </lineage>
</organism>
<feature type="transmembrane region" description="Helical" evidence="5">
    <location>
        <begin position="65"/>
        <end position="85"/>
    </location>
</feature>
<evidence type="ECO:0000313" key="7">
    <source>
        <dbReference type="EMBL" id="GAG50308.1"/>
    </source>
</evidence>
<name>X0YPB7_9ZZZZ</name>
<evidence type="ECO:0000256" key="2">
    <source>
        <dbReference type="ARBA" id="ARBA00022692"/>
    </source>
</evidence>
<dbReference type="GO" id="GO:0016020">
    <property type="term" value="C:membrane"/>
    <property type="evidence" value="ECO:0007669"/>
    <property type="project" value="UniProtKB-SubCell"/>
</dbReference>
<feature type="domain" description="ABC transmembrane type-1" evidence="6">
    <location>
        <begin position="26"/>
        <end position="143"/>
    </location>
</feature>
<proteinExistence type="predicted"/>
<keyword evidence="2 5" id="KW-0812">Transmembrane</keyword>
<evidence type="ECO:0000256" key="1">
    <source>
        <dbReference type="ARBA" id="ARBA00004141"/>
    </source>
</evidence>
<accession>X0YPB7</accession>
<evidence type="ECO:0000256" key="3">
    <source>
        <dbReference type="ARBA" id="ARBA00022989"/>
    </source>
</evidence>
<dbReference type="PANTHER" id="PTHR43632:SF1">
    <property type="entry name" value="PERMEASE COMPONENT OF TUNGSTATE ABC TRANSPORTER"/>
    <property type="match status" value="1"/>
</dbReference>
<evidence type="ECO:0000256" key="4">
    <source>
        <dbReference type="ARBA" id="ARBA00023136"/>
    </source>
</evidence>
<dbReference type="Gene3D" id="1.10.3720.10">
    <property type="entry name" value="MetI-like"/>
    <property type="match status" value="1"/>
</dbReference>
<reference evidence="7" key="1">
    <citation type="journal article" date="2014" name="Front. Microbiol.">
        <title>High frequency of phylogenetically diverse reductive dehalogenase-homologous genes in deep subseafloor sedimentary metagenomes.</title>
        <authorList>
            <person name="Kawai M."/>
            <person name="Futagami T."/>
            <person name="Toyoda A."/>
            <person name="Takaki Y."/>
            <person name="Nishi S."/>
            <person name="Hori S."/>
            <person name="Arai W."/>
            <person name="Tsubouchi T."/>
            <person name="Morono Y."/>
            <person name="Uchiyama I."/>
            <person name="Ito T."/>
            <person name="Fujiyama A."/>
            <person name="Inagaki F."/>
            <person name="Takami H."/>
        </authorList>
    </citation>
    <scope>NUCLEOTIDE SEQUENCE</scope>
    <source>
        <strain evidence="7">Expedition CK06-06</strain>
    </source>
</reference>
<dbReference type="PROSITE" id="PS50928">
    <property type="entry name" value="ABC_TM1"/>
    <property type="match status" value="1"/>
</dbReference>
<protein>
    <recommendedName>
        <fullName evidence="6">ABC transmembrane type-1 domain-containing protein</fullName>
    </recommendedName>
</protein>
<dbReference type="EMBL" id="BARS01051965">
    <property type="protein sequence ID" value="GAG50308.1"/>
    <property type="molecule type" value="Genomic_DNA"/>
</dbReference>
<dbReference type="CDD" id="cd06261">
    <property type="entry name" value="TM_PBP2"/>
    <property type="match status" value="1"/>
</dbReference>
<dbReference type="InterPro" id="IPR049783">
    <property type="entry name" value="ABC_perm_TupB-like"/>
</dbReference>
<dbReference type="AlphaFoldDB" id="X0YPB7"/>
<dbReference type="NCBIfam" id="NF038017">
    <property type="entry name" value="ABC_perm1"/>
    <property type="match status" value="1"/>
</dbReference>
<gene>
    <name evidence="7" type="ORF">S01H1_77331</name>
</gene>